<accession>A0A2H3B978</accession>
<dbReference type="PANTHER" id="PTHR33104">
    <property type="entry name" value="SI:DKEY-29D5.2"/>
    <property type="match status" value="1"/>
</dbReference>
<organism evidence="2 3">
    <name type="scientific">Armillaria solidipes</name>
    <dbReference type="NCBI Taxonomy" id="1076256"/>
    <lineage>
        <taxon>Eukaryota</taxon>
        <taxon>Fungi</taxon>
        <taxon>Dikarya</taxon>
        <taxon>Basidiomycota</taxon>
        <taxon>Agaricomycotina</taxon>
        <taxon>Agaricomycetes</taxon>
        <taxon>Agaricomycetidae</taxon>
        <taxon>Agaricales</taxon>
        <taxon>Marasmiineae</taxon>
        <taxon>Physalacriaceae</taxon>
        <taxon>Armillaria</taxon>
    </lineage>
</organism>
<dbReference type="EMBL" id="KZ293457">
    <property type="protein sequence ID" value="PBK63572.1"/>
    <property type="molecule type" value="Genomic_DNA"/>
</dbReference>
<dbReference type="PANTHER" id="PTHR33104:SF2">
    <property type="entry name" value="CXC3 LIKE CYSTEINE CLUSTER DOMAIN-CONTAINING PROTEIN"/>
    <property type="match status" value="1"/>
</dbReference>
<evidence type="ECO:0008006" key="4">
    <source>
        <dbReference type="Google" id="ProtNLM"/>
    </source>
</evidence>
<dbReference type="Proteomes" id="UP000218334">
    <property type="component" value="Unassembled WGS sequence"/>
</dbReference>
<protein>
    <recommendedName>
        <fullName evidence="4">CxC2-like cysteine cluster KDZ transposase-associated domain-containing protein</fullName>
    </recommendedName>
</protein>
<feature type="region of interest" description="Disordered" evidence="1">
    <location>
        <begin position="720"/>
        <end position="748"/>
    </location>
</feature>
<keyword evidence="3" id="KW-1185">Reference proteome</keyword>
<feature type="region of interest" description="Disordered" evidence="1">
    <location>
        <begin position="565"/>
        <end position="605"/>
    </location>
</feature>
<sequence length="748" mass="85192">MLKRAGRGHVDDGVAMMKAHDLAVLCPSCPWPGINLPDGWENAPLELRFLYILIVCMDANFCLKNQMVSSYSRDPGLGIGWGYFVPWESFDKYVLNHTLDDDISTCVGFAALAKADTKFSKGMRYTGVGAVSCVRGEFLMRLVNLHKGERYAPMDYVFGSALNDYAGLMYAIISYDIACQWFVNLGKCMTDWPAEISSTAESIVLTPATPKFHEPAHKQQNHQEFSCNYIKGMGRSDCEVPERLWGPHNQLGNSTKTMGPGSRHDVLDDNFGFWNWQKYVGMGSTLSRKYMAAIKEQNVQVEGHRGFSAGLPEDLVSQWEKVCMEWEDDSFPKMVENPFAVNEDYMSEAKVEKELEAEEAEHRHVGGRVLHATSADKFIVLALALQESQRKGTAIKEQRSVLKEKLRNWLVLQSIYMPGLVQYFTEIGEPPGDNDDEDPEVVKLWLPSDLPAERQAICMEGLPAIEERLRAVQCLDALNGIRHTLRLKTRMIHFRNKNMCGQRPSTRARAVIDGVHQRALTFTTKYCVARAAKLQLLGPGEWEETLQVLENKDIWSYTDVERKKWDPDRRGNNEDDDEPVHASDEEEEEELNLEVDERDPKDGMGETRRTLSWIWRTMPVNIEDGTDQNEEILRAEWCKSRARARRSTEEVLLLQEEMCCILKFLTWKLDWWTDRQSRRDVGGDDGLGEGLAAFALEQAKLQLALKAKFKTLWKTPLQDIEPESNIENEDSDSSSDDLEDDVDKTDCT</sequence>
<evidence type="ECO:0000256" key="1">
    <source>
        <dbReference type="SAM" id="MobiDB-lite"/>
    </source>
</evidence>
<dbReference type="AlphaFoldDB" id="A0A2H3B978"/>
<evidence type="ECO:0000313" key="2">
    <source>
        <dbReference type="EMBL" id="PBK63572.1"/>
    </source>
</evidence>
<feature type="compositionally biased region" description="Basic and acidic residues" evidence="1">
    <location>
        <begin position="565"/>
        <end position="583"/>
    </location>
</feature>
<feature type="compositionally biased region" description="Acidic residues" evidence="1">
    <location>
        <begin position="584"/>
        <end position="597"/>
    </location>
</feature>
<name>A0A2H3B978_9AGAR</name>
<dbReference type="STRING" id="1076256.A0A2H3B978"/>
<dbReference type="InterPro" id="IPR040521">
    <property type="entry name" value="KDZ"/>
</dbReference>
<evidence type="ECO:0000313" key="3">
    <source>
        <dbReference type="Proteomes" id="UP000218334"/>
    </source>
</evidence>
<gene>
    <name evidence="2" type="ORF">ARMSODRAFT_1023775</name>
</gene>
<reference evidence="3" key="1">
    <citation type="journal article" date="2017" name="Nat. Ecol. Evol.">
        <title>Genome expansion and lineage-specific genetic innovations in the forest pathogenic fungi Armillaria.</title>
        <authorList>
            <person name="Sipos G."/>
            <person name="Prasanna A.N."/>
            <person name="Walter M.C."/>
            <person name="O'Connor E."/>
            <person name="Balint B."/>
            <person name="Krizsan K."/>
            <person name="Kiss B."/>
            <person name="Hess J."/>
            <person name="Varga T."/>
            <person name="Slot J."/>
            <person name="Riley R."/>
            <person name="Boka B."/>
            <person name="Rigling D."/>
            <person name="Barry K."/>
            <person name="Lee J."/>
            <person name="Mihaltcheva S."/>
            <person name="LaButti K."/>
            <person name="Lipzen A."/>
            <person name="Waldron R."/>
            <person name="Moloney N.M."/>
            <person name="Sperisen C."/>
            <person name="Kredics L."/>
            <person name="Vagvoelgyi C."/>
            <person name="Patrignani A."/>
            <person name="Fitzpatrick D."/>
            <person name="Nagy I."/>
            <person name="Doyle S."/>
            <person name="Anderson J.B."/>
            <person name="Grigoriev I.V."/>
            <person name="Gueldener U."/>
            <person name="Muensterkoetter M."/>
            <person name="Nagy L.G."/>
        </authorList>
    </citation>
    <scope>NUCLEOTIDE SEQUENCE [LARGE SCALE GENOMIC DNA]</scope>
    <source>
        <strain evidence="3">28-4</strain>
    </source>
</reference>
<dbReference type="Pfam" id="PF18758">
    <property type="entry name" value="KDZ"/>
    <property type="match status" value="1"/>
</dbReference>
<proteinExistence type="predicted"/>